<protein>
    <submittedName>
        <fullName evidence="1">Uncharacterized protein</fullName>
    </submittedName>
</protein>
<dbReference type="RefSeq" id="WP_119849217.1">
    <property type="nucleotide sequence ID" value="NZ_CP032412.1"/>
</dbReference>
<dbReference type="EMBL" id="CP032412">
    <property type="protein sequence ID" value="AYB45465.1"/>
    <property type="molecule type" value="Genomic_DNA"/>
</dbReference>
<dbReference type="Proteomes" id="UP000266552">
    <property type="component" value="Chromosome"/>
</dbReference>
<dbReference type="KEGG" id="plw:D5F53_20140"/>
<dbReference type="AlphaFoldDB" id="A0A385TW48"/>
<gene>
    <name evidence="1" type="ORF">D5F53_20140</name>
</gene>
<keyword evidence="2" id="KW-1185">Reference proteome</keyword>
<organism evidence="1 2">
    <name type="scientific">Paenibacillus lautus</name>
    <name type="common">Bacillus lautus</name>
    <dbReference type="NCBI Taxonomy" id="1401"/>
    <lineage>
        <taxon>Bacteria</taxon>
        <taxon>Bacillati</taxon>
        <taxon>Bacillota</taxon>
        <taxon>Bacilli</taxon>
        <taxon>Bacillales</taxon>
        <taxon>Paenibacillaceae</taxon>
        <taxon>Paenibacillus</taxon>
    </lineage>
</organism>
<proteinExistence type="predicted"/>
<evidence type="ECO:0000313" key="2">
    <source>
        <dbReference type="Proteomes" id="UP000266552"/>
    </source>
</evidence>
<accession>A0A385TW48</accession>
<sequence>MVPFHPTGLSSSAKRIRRMLDPSYPLCREDVMWVLHFVQKKVALKDPALQDLSKPRLLQNFNSYCEAALLLLGSGNHFHTKNGDIRTCLLEAMHGLPELAEAISPAQARTFESMPSVPEDGIHTAASEQK</sequence>
<reference evidence="1 2" key="1">
    <citation type="submission" date="2018-09" db="EMBL/GenBank/DDBJ databases">
        <title>Genome Sequence of Paenibacillus lautus Strain E7593-69, Azo Dye-Degrading Bacteria, Isolated from Commercial Tattoo Inks.</title>
        <authorList>
            <person name="Nho S.W."/>
            <person name="Kim S.-J."/>
            <person name="Kweon O."/>
            <person name="Cerniglia C.E."/>
        </authorList>
    </citation>
    <scope>NUCLEOTIDE SEQUENCE [LARGE SCALE GENOMIC DNA]</scope>
    <source>
        <strain evidence="1 2">E7593-69</strain>
    </source>
</reference>
<evidence type="ECO:0000313" key="1">
    <source>
        <dbReference type="EMBL" id="AYB45465.1"/>
    </source>
</evidence>
<name>A0A385TW48_PAELA</name>